<evidence type="ECO:0000256" key="1">
    <source>
        <dbReference type="ARBA" id="ARBA00004196"/>
    </source>
</evidence>
<comment type="subcellular location">
    <subcellularLocation>
        <location evidence="1">Cell envelope</location>
    </subcellularLocation>
</comment>
<name>A0A0F8ZN72_9ZZZZ</name>
<keyword evidence="2" id="KW-0175">Coiled coil</keyword>
<dbReference type="Gene3D" id="2.40.30.170">
    <property type="match status" value="1"/>
</dbReference>
<gene>
    <name evidence="4" type="ORF">LCGC14_2753440</name>
</gene>
<protein>
    <recommendedName>
        <fullName evidence="3">Multidrug resistance protein MdtA-like C-terminal permuted SH3 domain-containing protein</fullName>
    </recommendedName>
</protein>
<organism evidence="4">
    <name type="scientific">marine sediment metagenome</name>
    <dbReference type="NCBI Taxonomy" id="412755"/>
    <lineage>
        <taxon>unclassified sequences</taxon>
        <taxon>metagenomes</taxon>
        <taxon>ecological metagenomes</taxon>
    </lineage>
</organism>
<dbReference type="PANTHER" id="PTHR32347">
    <property type="entry name" value="EFFLUX SYSTEM COMPONENT YKNX-RELATED"/>
    <property type="match status" value="1"/>
</dbReference>
<proteinExistence type="predicted"/>
<comment type="caution">
    <text evidence="4">The sequence shown here is derived from an EMBL/GenBank/DDBJ whole genome shotgun (WGS) entry which is preliminary data.</text>
</comment>
<dbReference type="EMBL" id="LAZR01050410">
    <property type="protein sequence ID" value="KKK87420.1"/>
    <property type="molecule type" value="Genomic_DNA"/>
</dbReference>
<dbReference type="InterPro" id="IPR058627">
    <property type="entry name" value="MdtA-like_C"/>
</dbReference>
<dbReference type="AlphaFoldDB" id="A0A0F8ZN72"/>
<evidence type="ECO:0000259" key="3">
    <source>
        <dbReference type="Pfam" id="PF25967"/>
    </source>
</evidence>
<dbReference type="Gene3D" id="2.40.420.20">
    <property type="match status" value="1"/>
</dbReference>
<dbReference type="InterPro" id="IPR050465">
    <property type="entry name" value="UPF0194_transport"/>
</dbReference>
<evidence type="ECO:0000256" key="2">
    <source>
        <dbReference type="ARBA" id="ARBA00023054"/>
    </source>
</evidence>
<evidence type="ECO:0000313" key="4">
    <source>
        <dbReference type="EMBL" id="KKK87420.1"/>
    </source>
</evidence>
<feature type="domain" description="Multidrug resistance protein MdtA-like C-terminal permuted SH3" evidence="3">
    <location>
        <begin position="69"/>
        <end position="124"/>
    </location>
</feature>
<reference evidence="4" key="1">
    <citation type="journal article" date="2015" name="Nature">
        <title>Complex archaea that bridge the gap between prokaryotes and eukaryotes.</title>
        <authorList>
            <person name="Spang A."/>
            <person name="Saw J.H."/>
            <person name="Jorgensen S.L."/>
            <person name="Zaremba-Niedzwiedzka K."/>
            <person name="Martijn J."/>
            <person name="Lind A.E."/>
            <person name="van Eijk R."/>
            <person name="Schleper C."/>
            <person name="Guy L."/>
            <person name="Ettema T.J."/>
        </authorList>
    </citation>
    <scope>NUCLEOTIDE SEQUENCE</scope>
</reference>
<sequence>MNIGNPVNIILVAFPEQTLTGKVISIDPAEKIIDGVVYYEVSVSLDDLPEDVKPGMTADLIIRTDFKENVLTVPKKAVRKRNGKTIVQVLENKTIIEREIKIGLKGTNDLIEVISGIEQGEQVILP</sequence>
<accession>A0A0F8ZN72</accession>
<dbReference type="GO" id="GO:0030313">
    <property type="term" value="C:cell envelope"/>
    <property type="evidence" value="ECO:0007669"/>
    <property type="project" value="UniProtKB-SubCell"/>
</dbReference>
<dbReference type="Pfam" id="PF25967">
    <property type="entry name" value="RND-MFP_C"/>
    <property type="match status" value="1"/>
</dbReference>